<dbReference type="InterPro" id="IPR000659">
    <property type="entry name" value="Pyridox_Oxase"/>
</dbReference>
<feature type="binding site" evidence="7 9">
    <location>
        <position position="82"/>
    </location>
    <ligand>
        <name>FMN</name>
        <dbReference type="ChEBI" id="CHEBI:58210"/>
    </ligand>
</feature>
<dbReference type="PIRSF" id="PIRSF000190">
    <property type="entry name" value="Pyd_amn-ph_oxd"/>
    <property type="match status" value="1"/>
</dbReference>
<feature type="binding site" evidence="7 9">
    <location>
        <begin position="75"/>
        <end position="76"/>
    </location>
    <ligand>
        <name>FMN</name>
        <dbReference type="ChEBI" id="CHEBI:58210"/>
    </ligand>
</feature>
<keyword evidence="4 7" id="KW-0288">FMN</keyword>
<comment type="caution">
    <text evidence="7">Lacks conserved residue(s) required for the propagation of feature annotation.</text>
</comment>
<dbReference type="Pfam" id="PF01243">
    <property type="entry name" value="PNPOx_N"/>
    <property type="match status" value="1"/>
</dbReference>
<dbReference type="PROSITE" id="PS01064">
    <property type="entry name" value="PYRIDOX_OXIDASE"/>
    <property type="match status" value="1"/>
</dbReference>
<dbReference type="HAMAP" id="MF_01629">
    <property type="entry name" value="PdxH"/>
    <property type="match status" value="1"/>
</dbReference>
<feature type="domain" description="Pyridoxamine 5'-phosphate oxidase N-terminal" evidence="10">
    <location>
        <begin position="37"/>
        <end position="157"/>
    </location>
</feature>
<dbReference type="NCBIfam" id="NF004231">
    <property type="entry name" value="PRK05679.1"/>
    <property type="match status" value="1"/>
</dbReference>
<dbReference type="PANTHER" id="PTHR10851">
    <property type="entry name" value="PYRIDOXINE-5-PHOSPHATE OXIDASE"/>
    <property type="match status" value="1"/>
</dbReference>
<dbReference type="SUPFAM" id="SSF50475">
    <property type="entry name" value="FMN-binding split barrel"/>
    <property type="match status" value="1"/>
</dbReference>
<dbReference type="InterPro" id="IPR012349">
    <property type="entry name" value="Split_barrel_FMN-bd"/>
</dbReference>
<dbReference type="FunFam" id="2.30.110.10:FF:000020">
    <property type="entry name" value="PNPO isoform 11"/>
    <property type="match status" value="1"/>
</dbReference>
<evidence type="ECO:0000256" key="6">
    <source>
        <dbReference type="ARBA" id="ARBA00023096"/>
    </source>
</evidence>
<dbReference type="Pfam" id="PF10590">
    <property type="entry name" value="PNP_phzG_C"/>
    <property type="match status" value="1"/>
</dbReference>
<feature type="binding site" evidence="7 9">
    <location>
        <position position="194"/>
    </location>
    <ligand>
        <name>FMN</name>
        <dbReference type="ChEBI" id="CHEBI:58210"/>
    </ligand>
</feature>
<proteinExistence type="inferred from homology"/>
<evidence type="ECO:0000256" key="4">
    <source>
        <dbReference type="ARBA" id="ARBA00022643"/>
    </source>
</evidence>
<evidence type="ECO:0000256" key="3">
    <source>
        <dbReference type="ARBA" id="ARBA00022630"/>
    </source>
</evidence>
<keyword evidence="5 7" id="KW-0560">Oxidoreductase</keyword>
<evidence type="ECO:0000313" key="13">
    <source>
        <dbReference type="Proteomes" id="UP000196573"/>
    </source>
</evidence>
<evidence type="ECO:0000313" key="12">
    <source>
        <dbReference type="EMBL" id="SMA45457.1"/>
    </source>
</evidence>
<dbReference type="GO" id="GO:0004733">
    <property type="term" value="F:pyridoxamine phosphate oxidase activity"/>
    <property type="evidence" value="ECO:0007669"/>
    <property type="project" value="UniProtKB-UniRule"/>
</dbReference>
<evidence type="ECO:0000256" key="9">
    <source>
        <dbReference type="PIRSR" id="PIRSR000190-2"/>
    </source>
</evidence>
<dbReference type="InterPro" id="IPR019740">
    <property type="entry name" value="Pyridox_Oxase_CS"/>
</dbReference>
<organism evidence="12 13">
    <name type="scientific">Parendozoicomonas haliclonae</name>
    <dbReference type="NCBI Taxonomy" id="1960125"/>
    <lineage>
        <taxon>Bacteria</taxon>
        <taxon>Pseudomonadati</taxon>
        <taxon>Pseudomonadota</taxon>
        <taxon>Gammaproteobacteria</taxon>
        <taxon>Oceanospirillales</taxon>
        <taxon>Endozoicomonadaceae</taxon>
        <taxon>Parendozoicomonas</taxon>
    </lineage>
</organism>
<comment type="subunit">
    <text evidence="2 7">Homodimer.</text>
</comment>
<dbReference type="EMBL" id="FWPT01000004">
    <property type="protein sequence ID" value="SMA45457.1"/>
    <property type="molecule type" value="Genomic_DNA"/>
</dbReference>
<feature type="domain" description="Pyridoxine 5'-phosphate oxidase dimerisation C-terminal" evidence="11">
    <location>
        <begin position="171"/>
        <end position="212"/>
    </location>
</feature>
<feature type="binding site" evidence="7 8">
    <location>
        <position position="126"/>
    </location>
    <ligand>
        <name>substrate</name>
    </ligand>
</feature>
<evidence type="ECO:0000256" key="7">
    <source>
        <dbReference type="HAMAP-Rule" id="MF_01629"/>
    </source>
</evidence>
<comment type="similarity">
    <text evidence="1 7">Belongs to the pyridoxamine 5'-phosphate oxidase family.</text>
</comment>
<evidence type="ECO:0000256" key="8">
    <source>
        <dbReference type="PIRSR" id="PIRSR000190-1"/>
    </source>
</evidence>
<feature type="binding site" evidence="8">
    <location>
        <begin position="7"/>
        <end position="10"/>
    </location>
    <ligand>
        <name>substrate</name>
    </ligand>
</feature>
<evidence type="ECO:0000256" key="2">
    <source>
        <dbReference type="ARBA" id="ARBA00011738"/>
    </source>
</evidence>
<dbReference type="AlphaFoldDB" id="A0A1X7AL69"/>
<protein>
    <recommendedName>
        <fullName evidence="7">Pyridoxine/pyridoxamine 5'-phosphate oxidase</fullName>
        <ecNumber evidence="7">1.4.3.5</ecNumber>
    </recommendedName>
    <alternativeName>
        <fullName evidence="7">PNP/PMP oxidase</fullName>
        <shortName evidence="7">PNPOx</shortName>
    </alternativeName>
    <alternativeName>
        <fullName evidence="7">Pyridoxal 5'-phosphate synthase</fullName>
    </alternativeName>
</protein>
<dbReference type="Proteomes" id="UP000196573">
    <property type="component" value="Unassembled WGS sequence"/>
</dbReference>
<feature type="binding site" evidence="7 8">
    <location>
        <position position="122"/>
    </location>
    <ligand>
        <name>substrate</name>
    </ligand>
</feature>
<comment type="pathway">
    <text evidence="7">Cofactor metabolism; pyridoxal 5'-phosphate salvage; pyridoxal 5'-phosphate from pyridoxamine 5'-phosphate: step 1/1.</text>
</comment>
<comment type="function">
    <text evidence="7">Catalyzes the oxidation of either pyridoxine 5'-phosphate (PNP) or pyridoxamine 5'-phosphate (PMP) into pyridoxal 5'-phosphate (PLP).</text>
</comment>
<feature type="binding site" evidence="7 9">
    <location>
        <begin position="139"/>
        <end position="140"/>
    </location>
    <ligand>
        <name>FMN</name>
        <dbReference type="ChEBI" id="CHEBI:58210"/>
    </ligand>
</feature>
<feature type="binding site" evidence="7 9">
    <location>
        <begin position="60"/>
        <end position="65"/>
    </location>
    <ligand>
        <name>FMN</name>
        <dbReference type="ChEBI" id="CHEBI:58210"/>
    </ligand>
</feature>
<dbReference type="GO" id="GO:0010181">
    <property type="term" value="F:FMN binding"/>
    <property type="evidence" value="ECO:0007669"/>
    <property type="project" value="UniProtKB-UniRule"/>
</dbReference>
<comment type="catalytic activity">
    <reaction evidence="7">
        <text>pyridoxine 5'-phosphate + O2 = pyridoxal 5'-phosphate + H2O2</text>
        <dbReference type="Rhea" id="RHEA:15149"/>
        <dbReference type="ChEBI" id="CHEBI:15379"/>
        <dbReference type="ChEBI" id="CHEBI:16240"/>
        <dbReference type="ChEBI" id="CHEBI:58589"/>
        <dbReference type="ChEBI" id="CHEBI:597326"/>
        <dbReference type="EC" id="1.4.3.5"/>
    </reaction>
</comment>
<evidence type="ECO:0000259" key="10">
    <source>
        <dbReference type="Pfam" id="PF01243"/>
    </source>
</evidence>
<accession>A0A1X7AL69</accession>
<dbReference type="OrthoDB" id="9780392at2"/>
<feature type="binding site" evidence="7 8">
    <location>
        <position position="130"/>
    </location>
    <ligand>
        <name>substrate</name>
    </ligand>
</feature>
<keyword evidence="13" id="KW-1185">Reference proteome</keyword>
<comment type="catalytic activity">
    <reaction evidence="7">
        <text>pyridoxamine 5'-phosphate + O2 + H2O = pyridoxal 5'-phosphate + H2O2 + NH4(+)</text>
        <dbReference type="Rhea" id="RHEA:15817"/>
        <dbReference type="ChEBI" id="CHEBI:15377"/>
        <dbReference type="ChEBI" id="CHEBI:15379"/>
        <dbReference type="ChEBI" id="CHEBI:16240"/>
        <dbReference type="ChEBI" id="CHEBI:28938"/>
        <dbReference type="ChEBI" id="CHEBI:58451"/>
        <dbReference type="ChEBI" id="CHEBI:597326"/>
        <dbReference type="EC" id="1.4.3.5"/>
    </reaction>
</comment>
<dbReference type="UniPathway" id="UPA01068">
    <property type="reaction ID" value="UER00304"/>
</dbReference>
<evidence type="ECO:0000256" key="5">
    <source>
        <dbReference type="ARBA" id="ARBA00023002"/>
    </source>
</evidence>
<evidence type="ECO:0000256" key="1">
    <source>
        <dbReference type="ARBA" id="ARBA00007301"/>
    </source>
</evidence>
<comment type="pathway">
    <text evidence="7">Cofactor metabolism; pyridoxal 5'-phosphate salvage; pyridoxal 5'-phosphate from pyridoxine 5'-phosphate: step 1/1.</text>
</comment>
<dbReference type="RefSeq" id="WP_087109248.1">
    <property type="nucleotide sequence ID" value="NZ_CBCSCN010000002.1"/>
</dbReference>
<dbReference type="NCBIfam" id="TIGR00558">
    <property type="entry name" value="pdxH"/>
    <property type="match status" value="1"/>
</dbReference>
<sequence length="212" mass="24516">MDLSALREEYTRDGLTKDQLAPHPVQQFTQWFEQAQTMQLAEPNAMSLATVSASGQPNLRTVLLKYFDEKGFVFFTNYSSNKAQEIEENPQVAISFLWLGLERQVIIRGTAEKISKTETMKYFLSRPHGSQLGAWVSHQSSVITGRKALEMKLDEMKRKFKQGEVPVPSFWGGYRVKPHNIEFWQGRPSRLHDRFAYFLQDDGQWQVDRLAP</sequence>
<dbReference type="EC" id="1.4.3.5" evidence="7"/>
<feature type="binding site" evidence="7 9">
    <location>
        <position position="184"/>
    </location>
    <ligand>
        <name>FMN</name>
        <dbReference type="ChEBI" id="CHEBI:58210"/>
    </ligand>
</feature>
<dbReference type="InterPro" id="IPR019576">
    <property type="entry name" value="Pyridoxamine_oxidase_dimer_C"/>
</dbReference>
<keyword evidence="3 7" id="KW-0285">Flavoprotein</keyword>
<reference evidence="12 13" key="1">
    <citation type="submission" date="2017-03" db="EMBL/GenBank/DDBJ databases">
        <authorList>
            <person name="Afonso C.L."/>
            <person name="Miller P.J."/>
            <person name="Scott M.A."/>
            <person name="Spackman E."/>
            <person name="Goraichik I."/>
            <person name="Dimitrov K.M."/>
            <person name="Suarez D.L."/>
            <person name="Swayne D.E."/>
        </authorList>
    </citation>
    <scope>NUCLEOTIDE SEQUENCE [LARGE SCALE GENOMIC DNA]</scope>
    <source>
        <strain evidence="12">SB41UT1</strain>
    </source>
</reference>
<feature type="binding site" evidence="7 9">
    <location>
        <position position="104"/>
    </location>
    <ligand>
        <name>FMN</name>
        <dbReference type="ChEBI" id="CHEBI:58210"/>
    </ligand>
</feature>
<dbReference type="PANTHER" id="PTHR10851:SF0">
    <property type="entry name" value="PYRIDOXINE-5'-PHOSPHATE OXIDASE"/>
    <property type="match status" value="1"/>
</dbReference>
<comment type="cofactor">
    <cofactor evidence="7 9">
        <name>FMN</name>
        <dbReference type="ChEBI" id="CHEBI:58210"/>
    </cofactor>
    <text evidence="7 9">Binds 1 FMN per subunit.</text>
</comment>
<name>A0A1X7AL69_9GAMM</name>
<gene>
    <name evidence="7 12" type="primary">pdxH</name>
    <name evidence="12" type="ORF">EHSB41UT_01922</name>
</gene>
<dbReference type="Gene3D" id="2.30.110.10">
    <property type="entry name" value="Electron Transport, Fmn-binding Protein, Chain A"/>
    <property type="match status" value="1"/>
</dbReference>
<dbReference type="InterPro" id="IPR011576">
    <property type="entry name" value="Pyridox_Oxase_N"/>
</dbReference>
<keyword evidence="6 7" id="KW-0664">Pyridoxine biosynthesis</keyword>
<evidence type="ECO:0000259" key="11">
    <source>
        <dbReference type="Pfam" id="PF10590"/>
    </source>
</evidence>
<dbReference type="GO" id="GO:0008615">
    <property type="term" value="P:pyridoxine biosynthetic process"/>
    <property type="evidence" value="ECO:0007669"/>
    <property type="project" value="UniProtKB-UniRule"/>
</dbReference>
<feature type="binding site" evidence="7 8">
    <location>
        <position position="65"/>
    </location>
    <ligand>
        <name>substrate</name>
    </ligand>
</feature>
<feature type="binding site" evidence="7 8">
    <location>
        <begin position="190"/>
        <end position="192"/>
    </location>
    <ligand>
        <name>substrate</name>
    </ligand>
</feature>